<evidence type="ECO:0000256" key="1">
    <source>
        <dbReference type="SAM" id="SignalP"/>
    </source>
</evidence>
<name>A0A915N898_MELJA</name>
<dbReference type="AlphaFoldDB" id="A0A915N898"/>
<reference evidence="3" key="1">
    <citation type="submission" date="2022-11" db="UniProtKB">
        <authorList>
            <consortium name="WormBaseParasite"/>
        </authorList>
    </citation>
    <scope>IDENTIFICATION</scope>
</reference>
<protein>
    <submittedName>
        <fullName evidence="3">Uncharacterized protein</fullName>
    </submittedName>
</protein>
<keyword evidence="1" id="KW-0732">Signal</keyword>
<proteinExistence type="predicted"/>
<dbReference type="Proteomes" id="UP000887561">
    <property type="component" value="Unplaced"/>
</dbReference>
<sequence length="392" mass="42783">MATLFTFTFLIISIIATTEGMNTNRSASTSDSLKAQKDCKVIYGMFVPVAGSKMHGDAKSAMKPNNPSLPNKLIVSGGNSKYSVTLQVENQPKCVAQNDGNPVECQIQGDKLSGKLIYDIENGPSVNVPFKDTPIFVGNKCEIVFVDYDKDHKLTLLMNKLPPDTINLLGRLGLFGFIALLASPCIFDPATGTNMPYITLQSFWALRESEVEALRLVFIPSVVAIIEMIRRGMNTNRSASTSDSLKAQKDCKVIYGMFVPVAGSKMHGDAKSAMKPNNPSLSNKLIVSGGNSKYSVTLQVENQPKCVAQNDGNPVECQIQGDKLSGKLIYDIENGPSVNVPFKDTPIFVGNKCEIVFVDYDKDHKLTLLMNKVKLMIEPTEKQIVKACGVKN</sequence>
<accession>A0A915N898</accession>
<feature type="signal peptide" evidence="1">
    <location>
        <begin position="1"/>
        <end position="20"/>
    </location>
</feature>
<evidence type="ECO:0000313" key="3">
    <source>
        <dbReference type="WBParaSite" id="scaffold9296_cov292.g13823"/>
    </source>
</evidence>
<feature type="chain" id="PRO_5038115678" evidence="1">
    <location>
        <begin position="21"/>
        <end position="392"/>
    </location>
</feature>
<keyword evidence="2" id="KW-1185">Reference proteome</keyword>
<organism evidence="2 3">
    <name type="scientific">Meloidogyne javanica</name>
    <name type="common">Root-knot nematode worm</name>
    <dbReference type="NCBI Taxonomy" id="6303"/>
    <lineage>
        <taxon>Eukaryota</taxon>
        <taxon>Metazoa</taxon>
        <taxon>Ecdysozoa</taxon>
        <taxon>Nematoda</taxon>
        <taxon>Chromadorea</taxon>
        <taxon>Rhabditida</taxon>
        <taxon>Tylenchina</taxon>
        <taxon>Tylenchomorpha</taxon>
        <taxon>Tylenchoidea</taxon>
        <taxon>Meloidogynidae</taxon>
        <taxon>Meloidogyninae</taxon>
        <taxon>Meloidogyne</taxon>
        <taxon>Meloidogyne incognita group</taxon>
    </lineage>
</organism>
<evidence type="ECO:0000313" key="2">
    <source>
        <dbReference type="Proteomes" id="UP000887561"/>
    </source>
</evidence>
<dbReference type="WBParaSite" id="scaffold9296_cov292.g13823">
    <property type="protein sequence ID" value="scaffold9296_cov292.g13823"/>
    <property type="gene ID" value="scaffold9296_cov292.g13823"/>
</dbReference>